<protein>
    <submittedName>
        <fullName evidence="1">Aaa family protein</fullName>
    </submittedName>
</protein>
<accession>A0ABR1UUS6</accession>
<dbReference type="PANTHER" id="PTHR46411:SF3">
    <property type="entry name" value="AAA+ ATPASE DOMAIN-CONTAINING PROTEIN"/>
    <property type="match status" value="1"/>
</dbReference>
<dbReference type="EMBL" id="JAQQWN010000010">
    <property type="protein sequence ID" value="KAK8062668.1"/>
    <property type="molecule type" value="Genomic_DNA"/>
</dbReference>
<dbReference type="SUPFAM" id="SSF52540">
    <property type="entry name" value="P-loop containing nucleoside triphosphate hydrolases"/>
    <property type="match status" value="1"/>
</dbReference>
<proteinExistence type="predicted"/>
<dbReference type="InterPro" id="IPR027417">
    <property type="entry name" value="P-loop_NTPase"/>
</dbReference>
<comment type="caution">
    <text evidence="1">The sequence shown here is derived from an EMBL/GenBank/DDBJ whole genome shotgun (WGS) entry which is preliminary data.</text>
</comment>
<dbReference type="PANTHER" id="PTHR46411">
    <property type="entry name" value="FAMILY ATPASE, PUTATIVE-RELATED"/>
    <property type="match status" value="1"/>
</dbReference>
<reference evidence="1 2" key="1">
    <citation type="submission" date="2023-01" db="EMBL/GenBank/DDBJ databases">
        <title>Analysis of 21 Apiospora genomes using comparative genomics revels a genus with tremendous synthesis potential of carbohydrate active enzymes and secondary metabolites.</title>
        <authorList>
            <person name="Sorensen T."/>
        </authorList>
    </citation>
    <scope>NUCLEOTIDE SEQUENCE [LARGE SCALE GENOMIC DNA]</scope>
    <source>
        <strain evidence="1 2">CBS 114990</strain>
    </source>
</reference>
<organism evidence="1 2">
    <name type="scientific">Apiospora hydei</name>
    <dbReference type="NCBI Taxonomy" id="1337664"/>
    <lineage>
        <taxon>Eukaryota</taxon>
        <taxon>Fungi</taxon>
        <taxon>Dikarya</taxon>
        <taxon>Ascomycota</taxon>
        <taxon>Pezizomycotina</taxon>
        <taxon>Sordariomycetes</taxon>
        <taxon>Xylariomycetidae</taxon>
        <taxon>Amphisphaeriales</taxon>
        <taxon>Apiosporaceae</taxon>
        <taxon>Apiospora</taxon>
    </lineage>
</organism>
<dbReference type="RefSeq" id="XP_066661267.1">
    <property type="nucleotide sequence ID" value="XM_066819079.1"/>
</dbReference>
<dbReference type="Proteomes" id="UP001433268">
    <property type="component" value="Unassembled WGS sequence"/>
</dbReference>
<evidence type="ECO:0000313" key="2">
    <source>
        <dbReference type="Proteomes" id="UP001433268"/>
    </source>
</evidence>
<keyword evidence="2" id="KW-1185">Reference proteome</keyword>
<dbReference type="GeneID" id="92052139"/>
<name>A0ABR1UUS6_9PEZI</name>
<gene>
    <name evidence="1" type="ORF">PG997_014765</name>
</gene>
<dbReference type="Gene3D" id="3.40.50.300">
    <property type="entry name" value="P-loop containing nucleotide triphosphate hydrolases"/>
    <property type="match status" value="1"/>
</dbReference>
<evidence type="ECO:0000313" key="1">
    <source>
        <dbReference type="EMBL" id="KAK8062668.1"/>
    </source>
</evidence>
<sequence>MPLYTVSAGQLGTEASRVEENLKEALQLSKGWGAVLLLVEADVFLEQRDSRDLHRNHLVSVFLRALEYFEGVLFLTTNRLQDFDTAFESRIDIHLEFPDLDADSRLRIWKNLLSNLKRPVDFTEADYEKLAAADINGRRIKNIIKSATLLMAVDADTQKQGVENGSLSMKHIETMLQIPTPTPAAGGDRWRSYLRRPSHWQKSTASR</sequence>